<feature type="signal peptide" evidence="2">
    <location>
        <begin position="1"/>
        <end position="20"/>
    </location>
</feature>
<dbReference type="Pfam" id="PF03767">
    <property type="entry name" value="Acid_phosphat_B"/>
    <property type="match status" value="1"/>
</dbReference>
<dbReference type="NCBIfam" id="TIGR01533">
    <property type="entry name" value="lipo_e_P4"/>
    <property type="match status" value="1"/>
</dbReference>
<organism evidence="3 4">
    <name type="scientific">Hanamia caeni</name>
    <dbReference type="NCBI Taxonomy" id="2294116"/>
    <lineage>
        <taxon>Bacteria</taxon>
        <taxon>Pseudomonadati</taxon>
        <taxon>Bacteroidota</taxon>
        <taxon>Chitinophagia</taxon>
        <taxon>Chitinophagales</taxon>
        <taxon>Chitinophagaceae</taxon>
        <taxon>Hanamia</taxon>
    </lineage>
</organism>
<dbReference type="PANTHER" id="PTHR31284">
    <property type="entry name" value="ACID PHOSPHATASE-LIKE PROTEIN"/>
    <property type="match status" value="1"/>
</dbReference>
<dbReference type="GO" id="GO:0009279">
    <property type="term" value="C:cell outer membrane"/>
    <property type="evidence" value="ECO:0007669"/>
    <property type="project" value="InterPro"/>
</dbReference>
<dbReference type="PIRSF" id="PIRSF019271">
    <property type="entry name" value="Acid_Ptase_C"/>
    <property type="match status" value="1"/>
</dbReference>
<sequence length="270" mass="30759">MCLEMKKIAFVLLLFSGSCAAPRVTTTNVTKRDNLVIDGKIFVTAFQQRSAEYRALCYQAFNIARIKLAEFNHERSLKPRAIMTDIDETILNNSPYEAHQILQGKDYDADSWREWTAMGKADTLPGALHFLQFAFASGVEIFYVSNRGEDEREGTLKNLQHFNFPNADDAHLLLKQETSSKELRKNTISNTHNIVLLMGDNLNDFSNLFEKKSSDERENVADNFSAEFGNRFIVLPNPVYGDWESSLYHYDYSLTPAQKDSIIKSAVKGY</sequence>
<dbReference type="InterPro" id="IPR006423">
    <property type="entry name" value="Lipo_e_P4"/>
</dbReference>
<gene>
    <name evidence="3" type="ORF">EFY79_18780</name>
</gene>
<comment type="caution">
    <text evidence="3">The sequence shown here is derived from an EMBL/GenBank/DDBJ whole genome shotgun (WGS) entry which is preliminary data.</text>
</comment>
<name>A0A3M9N6R5_9BACT</name>
<proteinExistence type="predicted"/>
<dbReference type="SFLD" id="SFLDS00003">
    <property type="entry name" value="Haloacid_Dehalogenase"/>
    <property type="match status" value="1"/>
</dbReference>
<reference evidence="3 4" key="1">
    <citation type="submission" date="2018-11" db="EMBL/GenBank/DDBJ databases">
        <title>Draft genome sequence of Ferruginibacter sp. BO-59.</title>
        <authorList>
            <person name="Im W.T."/>
        </authorList>
    </citation>
    <scope>NUCLEOTIDE SEQUENCE [LARGE SCALE GENOMIC DNA]</scope>
    <source>
        <strain evidence="3 4">BO-59</strain>
    </source>
</reference>
<keyword evidence="1 2" id="KW-0732">Signal</keyword>
<keyword evidence="4" id="KW-1185">Reference proteome</keyword>
<feature type="chain" id="PRO_5018329083" evidence="2">
    <location>
        <begin position="21"/>
        <end position="270"/>
    </location>
</feature>
<dbReference type="InterPro" id="IPR036412">
    <property type="entry name" value="HAD-like_sf"/>
</dbReference>
<evidence type="ECO:0000256" key="2">
    <source>
        <dbReference type="SAM" id="SignalP"/>
    </source>
</evidence>
<dbReference type="PANTHER" id="PTHR31284:SF10">
    <property type="entry name" value="ACID PHOSPHATASE-LIKE PROTEIN"/>
    <property type="match status" value="1"/>
</dbReference>
<evidence type="ECO:0000256" key="1">
    <source>
        <dbReference type="ARBA" id="ARBA00022729"/>
    </source>
</evidence>
<dbReference type="Proteomes" id="UP000267223">
    <property type="component" value="Unassembled WGS sequence"/>
</dbReference>
<dbReference type="EMBL" id="RJJR01000019">
    <property type="protein sequence ID" value="RNI33490.1"/>
    <property type="molecule type" value="Genomic_DNA"/>
</dbReference>
<dbReference type="SFLD" id="SFLDG01125">
    <property type="entry name" value="C1.1:_Acid_Phosphatase_Like"/>
    <property type="match status" value="1"/>
</dbReference>
<dbReference type="AlphaFoldDB" id="A0A3M9N6R5"/>
<dbReference type="Gene3D" id="3.40.50.1000">
    <property type="entry name" value="HAD superfamily/HAD-like"/>
    <property type="match status" value="1"/>
</dbReference>
<dbReference type="InterPro" id="IPR023214">
    <property type="entry name" value="HAD_sf"/>
</dbReference>
<accession>A0A3M9N6R5</accession>
<dbReference type="SUPFAM" id="SSF56784">
    <property type="entry name" value="HAD-like"/>
    <property type="match status" value="1"/>
</dbReference>
<keyword evidence="3" id="KW-0449">Lipoprotein</keyword>
<evidence type="ECO:0000313" key="3">
    <source>
        <dbReference type="EMBL" id="RNI33490.1"/>
    </source>
</evidence>
<dbReference type="PROSITE" id="PS51257">
    <property type="entry name" value="PROKAR_LIPOPROTEIN"/>
    <property type="match status" value="1"/>
</dbReference>
<dbReference type="InterPro" id="IPR005519">
    <property type="entry name" value="Acid_phosphat_B-like"/>
</dbReference>
<evidence type="ECO:0000313" key="4">
    <source>
        <dbReference type="Proteomes" id="UP000267223"/>
    </source>
</evidence>
<protein>
    <submittedName>
        <fullName evidence="3">5'-nucleotidase, lipoprotein e(P4) family</fullName>
    </submittedName>
</protein>
<dbReference type="CDD" id="cd07534">
    <property type="entry name" value="HAD_CAP"/>
    <property type="match status" value="1"/>
</dbReference>